<gene>
    <name evidence="6" type="ORF">PGUG_01117</name>
</gene>
<accession>A5DCW2</accession>
<dbReference type="GO" id="GO:0006914">
    <property type="term" value="P:autophagy"/>
    <property type="evidence" value="ECO:0007669"/>
    <property type="project" value="TreeGrafter"/>
</dbReference>
<dbReference type="HOGENOM" id="CLU_330932_0_0_1"/>
<reference evidence="6 7" key="1">
    <citation type="journal article" date="2009" name="Nature">
        <title>Evolution of pathogenicity and sexual reproduction in eight Candida genomes.</title>
        <authorList>
            <person name="Butler G."/>
            <person name="Rasmussen M.D."/>
            <person name="Lin M.F."/>
            <person name="Santos M.A."/>
            <person name="Sakthikumar S."/>
            <person name="Munro C.A."/>
            <person name="Rheinbay E."/>
            <person name="Grabherr M."/>
            <person name="Forche A."/>
            <person name="Reedy J.L."/>
            <person name="Agrafioti I."/>
            <person name="Arnaud M.B."/>
            <person name="Bates S."/>
            <person name="Brown A.J."/>
            <person name="Brunke S."/>
            <person name="Costanzo M.C."/>
            <person name="Fitzpatrick D.A."/>
            <person name="de Groot P.W."/>
            <person name="Harris D."/>
            <person name="Hoyer L.L."/>
            <person name="Hube B."/>
            <person name="Klis F.M."/>
            <person name="Kodira C."/>
            <person name="Lennard N."/>
            <person name="Logue M.E."/>
            <person name="Martin R."/>
            <person name="Neiman A.M."/>
            <person name="Nikolaou E."/>
            <person name="Quail M.A."/>
            <person name="Quinn J."/>
            <person name="Santos M.C."/>
            <person name="Schmitzberger F.F."/>
            <person name="Sherlock G."/>
            <person name="Shah P."/>
            <person name="Silverstein K.A."/>
            <person name="Skrzypek M.S."/>
            <person name="Soll D."/>
            <person name="Staggs R."/>
            <person name="Stansfield I."/>
            <person name="Stumpf M.P."/>
            <person name="Sudbery P.E."/>
            <person name="Srikantha T."/>
            <person name="Zeng Q."/>
            <person name="Berman J."/>
            <person name="Berriman M."/>
            <person name="Heitman J."/>
            <person name="Gow N.A."/>
            <person name="Lorenz M.C."/>
            <person name="Birren B.W."/>
            <person name="Kellis M."/>
            <person name="Cuomo C.A."/>
        </authorList>
    </citation>
    <scope>NUCLEOTIDE SEQUENCE [LARGE SCALE GENOMIC DNA]</scope>
    <source>
        <strain evidence="7">ATCC 6260 / CBS 566 / DSM 6381 / JCM 1539 / NBRC 10279 / NRRL Y-324</strain>
    </source>
</reference>
<proteinExistence type="predicted"/>
<dbReference type="AlphaFoldDB" id="A5DCW2"/>
<organism evidence="6 7">
    <name type="scientific">Meyerozyma guilliermondii (strain ATCC 6260 / CBS 566 / DSM 6381 / JCM 1539 / NBRC 10279 / NRRL Y-324)</name>
    <name type="common">Yeast</name>
    <name type="synonym">Candida guilliermondii</name>
    <dbReference type="NCBI Taxonomy" id="294746"/>
    <lineage>
        <taxon>Eukaryota</taxon>
        <taxon>Fungi</taxon>
        <taxon>Dikarya</taxon>
        <taxon>Ascomycota</taxon>
        <taxon>Saccharomycotina</taxon>
        <taxon>Pichiomycetes</taxon>
        <taxon>Debaryomycetaceae</taxon>
        <taxon>Meyerozyma</taxon>
    </lineage>
</organism>
<dbReference type="STRING" id="294746.A5DCW2"/>
<dbReference type="PANTHER" id="PTHR12894">
    <property type="entry name" value="CNH DOMAIN CONTAINING"/>
    <property type="match status" value="1"/>
</dbReference>
<name>A5DCW2_PICGU</name>
<comment type="subcellular location">
    <subcellularLocation>
        <location evidence="1">Cytoplasm</location>
    </subcellularLocation>
</comment>
<dbReference type="eggNOG" id="KOG2063">
    <property type="taxonomic scope" value="Eukaryota"/>
</dbReference>
<dbReference type="KEGG" id="pgu:PGUG_01117"/>
<dbReference type="EMBL" id="CH408155">
    <property type="protein sequence ID" value="EDK37020.2"/>
    <property type="molecule type" value="Genomic_DNA"/>
</dbReference>
<keyword evidence="7" id="KW-1185">Reference proteome</keyword>
<keyword evidence="2" id="KW-0813">Transport</keyword>
<dbReference type="PANTHER" id="PTHR12894:SF27">
    <property type="entry name" value="TRANSFORMING GROWTH FACTOR-BETA RECEPTOR-ASSOCIATED PROTEIN 1"/>
    <property type="match status" value="1"/>
</dbReference>
<evidence type="ECO:0000256" key="3">
    <source>
        <dbReference type="ARBA" id="ARBA00022490"/>
    </source>
</evidence>
<dbReference type="OrthoDB" id="5325112at2759"/>
<sequence>MNQFWSKKPFSDYFRSVYETFQITTSYISDLYSSVYFRISTFSFRESSCHSIFSPHGYMATINIDEVDGPVQFHLQTVVREESLEEGETLTDVAVYQSNLYVGTSLGNVLHYFRFDDSPVYILISRISVSSNQKPVNKILVLELVERALILCGSVASVYTLPELSPCKLGKLKDIRTIESLSYKEGLQNSSNASQKAFVVGYNKVRIIQIGRDSIKLVKDVNYNDAIDGLSCSAKSATAYSNLVVVSNKSNYDLIDLKETRMISLFKYKSTDDSSIAPHCASFTSESGREEFLLTIHADSSTSIAMFVNSDGDVTRGTLSWVDLGYPQSIATQWPYVFTVMDNSELVVSSLQSIEHKAQKKLEGLRLIQSARSVECKDNISSSFLTTVDVSTGETTHCELSTHSKVLAVTSNELSIIHKTDQLSLLATQFQDLMKQAELNFSDLESLSERVREHSKAVSGSSESFCIHLLSLIYIILKDHEKSIEILLKTKDDTLLIDPQFMTYTYKAKSDEGYKIYQTLKEVIDGMDSNSLDEQIFKDCLLQTHRYYLALDLAKLTESAKKKCCFIREMIYTVVFTRSDEAIKFAKGADTTGWTQFKKANSKIMEFVRQGTNYWARIEFLKLLGNQEQDVLVKQEYAVEICKYSMMVLKGEIVDPAFKEEDRGALLDTFLELLQTSFYDEKLYAKNLLQFLDIDMNKGVSFLRSQKGGKFKATHKHILEEISSKYDDKKDEIYQLKAEFAEASLRDDIADISNLEDLSTLSETLVEIVSMLSSRSSDAEIMNFQILQQTYQIENNLETLDWPKLTWLDYLSANMRRSECPEYIELYLKAAELLIVEFHWLQNHEEKEKVLTLLSAEQYEYLRWIISGTEMITRLLSVGDFSNAEFYAKYGRLPLQSHPYYFEDFKERATENSNDSNSIKAGLTSILDHYLKFVLDKNGNYSIIQMFLQRYGEPYFDAYDIIRRLPESFPVSYVQEYLQQELLRRVVISRHVTSTKALARFEVKSTSALIQSLDNGG</sequence>
<evidence type="ECO:0000256" key="4">
    <source>
        <dbReference type="ARBA" id="ARBA00022927"/>
    </source>
</evidence>
<dbReference type="GeneID" id="5129466"/>
<dbReference type="InterPro" id="IPR032914">
    <property type="entry name" value="Vam6/VPS39/TRAP1"/>
</dbReference>
<evidence type="ECO:0000313" key="6">
    <source>
        <dbReference type="EMBL" id="EDK37020.2"/>
    </source>
</evidence>
<dbReference type="PROSITE" id="PS50219">
    <property type="entry name" value="CNH"/>
    <property type="match status" value="1"/>
</dbReference>
<evidence type="ECO:0000313" key="7">
    <source>
        <dbReference type="Proteomes" id="UP000001997"/>
    </source>
</evidence>
<dbReference type="VEuPathDB" id="FungiDB:PGUG_01117"/>
<keyword evidence="3" id="KW-0963">Cytoplasm</keyword>
<keyword evidence="4" id="KW-0653">Protein transport</keyword>
<evidence type="ECO:0000259" key="5">
    <source>
        <dbReference type="PROSITE" id="PS50219"/>
    </source>
</evidence>
<evidence type="ECO:0000256" key="2">
    <source>
        <dbReference type="ARBA" id="ARBA00022448"/>
    </source>
</evidence>
<dbReference type="GO" id="GO:0015031">
    <property type="term" value="P:protein transport"/>
    <property type="evidence" value="ECO:0007669"/>
    <property type="project" value="UniProtKB-KW"/>
</dbReference>
<dbReference type="InterPro" id="IPR001180">
    <property type="entry name" value="CNH_dom"/>
</dbReference>
<dbReference type="OMA" id="KWPKISW"/>
<dbReference type="GO" id="GO:0016020">
    <property type="term" value="C:membrane"/>
    <property type="evidence" value="ECO:0007669"/>
    <property type="project" value="TreeGrafter"/>
</dbReference>
<dbReference type="FunCoup" id="A5DCW2">
    <property type="interactions" value="69"/>
</dbReference>
<dbReference type="Proteomes" id="UP000001997">
    <property type="component" value="Unassembled WGS sequence"/>
</dbReference>
<dbReference type="InParanoid" id="A5DCW2"/>
<feature type="domain" description="CNH" evidence="5">
    <location>
        <begin position="87"/>
        <end position="375"/>
    </location>
</feature>
<dbReference type="RefSeq" id="XP_001487741.2">
    <property type="nucleotide sequence ID" value="XM_001487691.1"/>
</dbReference>
<protein>
    <recommendedName>
        <fullName evidence="5">CNH domain-containing protein</fullName>
    </recommendedName>
</protein>
<evidence type="ECO:0000256" key="1">
    <source>
        <dbReference type="ARBA" id="ARBA00004496"/>
    </source>
</evidence>
<dbReference type="GO" id="GO:0034058">
    <property type="term" value="P:endosomal vesicle fusion"/>
    <property type="evidence" value="ECO:0007669"/>
    <property type="project" value="TreeGrafter"/>
</dbReference>
<dbReference type="GO" id="GO:0005737">
    <property type="term" value="C:cytoplasm"/>
    <property type="evidence" value="ECO:0007669"/>
    <property type="project" value="UniProtKB-SubCell"/>
</dbReference>